<feature type="region of interest" description="Disordered" evidence="1">
    <location>
        <begin position="87"/>
        <end position="106"/>
    </location>
</feature>
<feature type="compositionally biased region" description="Low complexity" evidence="1">
    <location>
        <begin position="521"/>
        <end position="533"/>
    </location>
</feature>
<evidence type="ECO:0000256" key="1">
    <source>
        <dbReference type="SAM" id="MobiDB-lite"/>
    </source>
</evidence>
<sequence>MGLLTPYSLPHSTSRGTSTSPFDLPLSDSLRLICSLWISAILLRCIQDFQVFGERARTMLQWMGGSRRKVMITHSFTQRQRQYFEQRKQQEKTTGYEGHADETSIAGRHQKECRSLDILSLLNLSTFSAKVIVSLVLQQLSIKCQRIQRRSLQVQYPLLILLKSRKQGVTSLESMGFQCKMPFAGAGAPSGSYQGELQCPKISFSDHDNHALNASNDSLDLWNAATENQLSVFDMLINDEPEVGSERSLVHEAHVAFSVEGLGKIRTKTPLHSPKQEGRISSDDCSLPWNFSRQLNSLKGSNFVLNDIELEVDMDVPLGGSPSQFSVDITDSHGNWKPNLSTFSDDMQLDSHYRNSKCSFGDTDISYNIGREDIWDVSYLDDGFPHEREDDISWKYWPHKIDGNSGDFLDYENGEMPDNAFEGHHMLRKRGVKATNLNSLDPSPKHLSSKVGHDLTTLIGERYNPIQTNYGIRDLPAQPGWPIFETEDAKDSLSLLSDFLLQGDLVGRYYFNLHVSSLSPPSSFSSEESCSSSAVRGETIDSSPPNLMPRQSRGICSTFGRTRMKYDLDNDFLKETRCEDRDNLGQQSGKYMRTPVLHKSKATKRASYCLQGGIELSQKWLLEEGCNPVDIDLGFGSSHCTSQANLPSVGSQLWAEDPIGAFPVPELNLDVKSCFNTPKHSESIHCLPFSCFTSEKFAFCQPLNQTLSFDSPVFSNIGAGSIKHVLSPDSGRQVVPLDLFDAGQHREIGFLDLSLRGRVNGDDKRKPKSPPANCEQLEFEMENCFGNDLLFSKEPIVMGCSNPSKEEDEFKEANDETLETKGSLGVEILPSVKIHEKGESKGYECDVEISLPCQSGTEQKVYLLLAYDFFLIYIHICIVKFELPLDVCLMFWIHV</sequence>
<dbReference type="AlphaFoldDB" id="A0A5B6VRJ4"/>
<dbReference type="PANTHER" id="PTHR37722:SF2">
    <property type="entry name" value="OS01G0167700 PROTEIN"/>
    <property type="match status" value="1"/>
</dbReference>
<reference evidence="3" key="1">
    <citation type="journal article" date="2019" name="Plant Biotechnol. J.">
        <title>Genome sequencing of the Australian wild diploid species Gossypium australe highlights disease resistance and delayed gland morphogenesis.</title>
        <authorList>
            <person name="Cai Y."/>
            <person name="Cai X."/>
            <person name="Wang Q."/>
            <person name="Wang P."/>
            <person name="Zhang Y."/>
            <person name="Cai C."/>
            <person name="Xu Y."/>
            <person name="Wang K."/>
            <person name="Zhou Z."/>
            <person name="Wang C."/>
            <person name="Geng S."/>
            <person name="Li B."/>
            <person name="Dong Q."/>
            <person name="Hou Y."/>
            <person name="Wang H."/>
            <person name="Ai P."/>
            <person name="Liu Z."/>
            <person name="Yi F."/>
            <person name="Sun M."/>
            <person name="An G."/>
            <person name="Cheng J."/>
            <person name="Zhang Y."/>
            <person name="Shi Q."/>
            <person name="Xie Y."/>
            <person name="Shi X."/>
            <person name="Chang Y."/>
            <person name="Huang F."/>
            <person name="Chen Y."/>
            <person name="Hong S."/>
            <person name="Mi L."/>
            <person name="Sun Q."/>
            <person name="Zhang L."/>
            <person name="Zhou B."/>
            <person name="Peng R."/>
            <person name="Zhang X."/>
            <person name="Liu F."/>
        </authorList>
    </citation>
    <scope>NUCLEOTIDE SEQUENCE [LARGE SCALE GENOMIC DNA]</scope>
    <source>
        <strain evidence="3">cv. PA1801</strain>
    </source>
</reference>
<comment type="caution">
    <text evidence="2">The sequence shown here is derived from an EMBL/GenBank/DDBJ whole genome shotgun (WGS) entry which is preliminary data.</text>
</comment>
<dbReference type="Proteomes" id="UP000325315">
    <property type="component" value="Unassembled WGS sequence"/>
</dbReference>
<feature type="compositionally biased region" description="Polar residues" evidence="1">
    <location>
        <begin position="10"/>
        <end position="20"/>
    </location>
</feature>
<evidence type="ECO:0000313" key="2">
    <source>
        <dbReference type="EMBL" id="KAA3471781.1"/>
    </source>
</evidence>
<feature type="region of interest" description="Disordered" evidence="1">
    <location>
        <begin position="521"/>
        <end position="553"/>
    </location>
</feature>
<name>A0A5B6VRJ4_9ROSI</name>
<dbReference type="EMBL" id="SMMG02000006">
    <property type="protein sequence ID" value="KAA3471781.1"/>
    <property type="molecule type" value="Genomic_DNA"/>
</dbReference>
<organism evidence="2 3">
    <name type="scientific">Gossypium australe</name>
    <dbReference type="NCBI Taxonomy" id="47621"/>
    <lineage>
        <taxon>Eukaryota</taxon>
        <taxon>Viridiplantae</taxon>
        <taxon>Streptophyta</taxon>
        <taxon>Embryophyta</taxon>
        <taxon>Tracheophyta</taxon>
        <taxon>Spermatophyta</taxon>
        <taxon>Magnoliopsida</taxon>
        <taxon>eudicotyledons</taxon>
        <taxon>Gunneridae</taxon>
        <taxon>Pentapetalae</taxon>
        <taxon>rosids</taxon>
        <taxon>malvids</taxon>
        <taxon>Malvales</taxon>
        <taxon>Malvaceae</taxon>
        <taxon>Malvoideae</taxon>
        <taxon>Gossypium</taxon>
    </lineage>
</organism>
<proteinExistence type="predicted"/>
<dbReference type="OrthoDB" id="994901at2759"/>
<evidence type="ECO:0000313" key="3">
    <source>
        <dbReference type="Proteomes" id="UP000325315"/>
    </source>
</evidence>
<keyword evidence="3" id="KW-1185">Reference proteome</keyword>
<dbReference type="PANTHER" id="PTHR37722">
    <property type="entry name" value="OS01G0167700 PROTEIN"/>
    <property type="match status" value="1"/>
</dbReference>
<accession>A0A5B6VRJ4</accession>
<gene>
    <name evidence="2" type="ORF">EPI10_017360</name>
</gene>
<protein>
    <submittedName>
        <fullName evidence="2">Uncharacterized protein</fullName>
    </submittedName>
</protein>
<feature type="region of interest" description="Disordered" evidence="1">
    <location>
        <begin position="1"/>
        <end position="20"/>
    </location>
</feature>